<evidence type="ECO:0000256" key="5">
    <source>
        <dbReference type="ARBA" id="ARBA00023242"/>
    </source>
</evidence>
<feature type="region of interest" description="Disordered" evidence="6">
    <location>
        <begin position="314"/>
        <end position="346"/>
    </location>
</feature>
<keyword evidence="9" id="KW-1185">Reference proteome</keyword>
<evidence type="ECO:0000256" key="1">
    <source>
        <dbReference type="ARBA" id="ARBA00004123"/>
    </source>
</evidence>
<feature type="region of interest" description="Disordered" evidence="6">
    <location>
        <begin position="391"/>
        <end position="432"/>
    </location>
</feature>
<dbReference type="PROSITE" id="PS50863">
    <property type="entry name" value="B3"/>
    <property type="match status" value="1"/>
</dbReference>
<dbReference type="AlphaFoldDB" id="A0AAV8U9M7"/>
<dbReference type="Proteomes" id="UP001159364">
    <property type="component" value="Linkage Group LG08"/>
</dbReference>
<reference evidence="8 9" key="1">
    <citation type="submission" date="2021-09" db="EMBL/GenBank/DDBJ databases">
        <title>Genomic insights and catalytic innovation underlie evolution of tropane alkaloids biosynthesis.</title>
        <authorList>
            <person name="Wang Y.-J."/>
            <person name="Tian T."/>
            <person name="Huang J.-P."/>
            <person name="Huang S.-X."/>
        </authorList>
    </citation>
    <scope>NUCLEOTIDE SEQUENCE [LARGE SCALE GENOMIC DNA]</scope>
    <source>
        <strain evidence="8">KIB-2018</strain>
        <tissue evidence="8">Leaf</tissue>
    </source>
</reference>
<dbReference type="PANTHER" id="PTHR31140:SF70">
    <property type="entry name" value="B3 DOMAIN-CONTAINING PROTEIN OS11G0156000"/>
    <property type="match status" value="1"/>
</dbReference>
<keyword evidence="2" id="KW-0805">Transcription regulation</keyword>
<dbReference type="Gene3D" id="2.40.330.10">
    <property type="entry name" value="DNA-binding pseudobarrel domain"/>
    <property type="match status" value="1"/>
</dbReference>
<accession>A0AAV8U9M7</accession>
<comment type="caution">
    <text evidence="8">The sequence shown here is derived from an EMBL/GenBank/DDBJ whole genome shotgun (WGS) entry which is preliminary data.</text>
</comment>
<feature type="compositionally biased region" description="Polar residues" evidence="6">
    <location>
        <begin position="329"/>
        <end position="346"/>
    </location>
</feature>
<dbReference type="GO" id="GO:0003677">
    <property type="term" value="F:DNA binding"/>
    <property type="evidence" value="ECO:0007669"/>
    <property type="project" value="UniProtKB-KW"/>
</dbReference>
<keyword evidence="3" id="KW-0238">DNA-binding</keyword>
<evidence type="ECO:0000313" key="9">
    <source>
        <dbReference type="Proteomes" id="UP001159364"/>
    </source>
</evidence>
<dbReference type="Pfam" id="PF02362">
    <property type="entry name" value="B3"/>
    <property type="match status" value="1"/>
</dbReference>
<dbReference type="InterPro" id="IPR003340">
    <property type="entry name" value="B3_DNA-bd"/>
</dbReference>
<dbReference type="InterPro" id="IPR015300">
    <property type="entry name" value="DNA-bd_pseudobarrel_sf"/>
</dbReference>
<gene>
    <name evidence="8" type="ORF">K2173_010627</name>
</gene>
<feature type="compositionally biased region" description="Polar residues" evidence="6">
    <location>
        <begin position="95"/>
        <end position="109"/>
    </location>
</feature>
<evidence type="ECO:0000256" key="4">
    <source>
        <dbReference type="ARBA" id="ARBA00023163"/>
    </source>
</evidence>
<comment type="subcellular location">
    <subcellularLocation>
        <location evidence="1">Nucleus</location>
    </subcellularLocation>
</comment>
<organism evidence="8 9">
    <name type="scientific">Erythroxylum novogranatense</name>
    <dbReference type="NCBI Taxonomy" id="1862640"/>
    <lineage>
        <taxon>Eukaryota</taxon>
        <taxon>Viridiplantae</taxon>
        <taxon>Streptophyta</taxon>
        <taxon>Embryophyta</taxon>
        <taxon>Tracheophyta</taxon>
        <taxon>Spermatophyta</taxon>
        <taxon>Magnoliopsida</taxon>
        <taxon>eudicotyledons</taxon>
        <taxon>Gunneridae</taxon>
        <taxon>Pentapetalae</taxon>
        <taxon>rosids</taxon>
        <taxon>fabids</taxon>
        <taxon>Malpighiales</taxon>
        <taxon>Erythroxylaceae</taxon>
        <taxon>Erythroxylum</taxon>
    </lineage>
</organism>
<dbReference type="InterPro" id="IPR044800">
    <property type="entry name" value="LEC2-like"/>
</dbReference>
<proteinExistence type="predicted"/>
<evidence type="ECO:0000259" key="7">
    <source>
        <dbReference type="PROSITE" id="PS50863"/>
    </source>
</evidence>
<feature type="compositionally biased region" description="Polar residues" evidence="6">
    <location>
        <begin position="394"/>
        <end position="426"/>
    </location>
</feature>
<evidence type="ECO:0000313" key="8">
    <source>
        <dbReference type="EMBL" id="KAJ8899133.1"/>
    </source>
</evidence>
<dbReference type="PANTHER" id="PTHR31140">
    <property type="entry name" value="B3 DOMAIN-CONTAINING TRANSCRIPTION FACTOR ABI3"/>
    <property type="match status" value="1"/>
</dbReference>
<feature type="domain" description="TF-B3" evidence="7">
    <location>
        <begin position="190"/>
        <end position="290"/>
    </location>
</feature>
<evidence type="ECO:0000256" key="6">
    <source>
        <dbReference type="SAM" id="MobiDB-lite"/>
    </source>
</evidence>
<sequence length="432" mass="49022">MSQDLRLRSKTYTYQTVPTHNTEKHRFHIKPHNPHASLDFTTTIYSFHLFSSLLFSTHHQNTSLSPLSLSQMSMNQFSTDIPEMLWWGKQQQHPTMEQNQTNITPSSKPHTSHLPHPNSSCPPHIYHHHQTWLNSYNHPQQPHSTFPTQNPTLKFNLKHELNVDQEEQQQRQPQNPHKVEALVVDKEPMFEKPLTPSDVGKLNRLVIPKQHAERYFPLNGDSSESGLLLSFEDESGKCWRFRYSYWNSSQSYVLTKGWSRYVKEKQLEAGDVVLFGRDGDRLFIGWRRRGDSSSGVVVQGSNSAVWSRGLYSSSSSSSSSSTSCHHQPYPSSSNSMQHGHGSNVSTTTSCVPYQPHCLHAGSMANHSTTLGNNSKRRLRLFGVNLECQLDDSEPSTPDVSSLSSHGQTLQQLQSQCPFSTDTSGHMMSNRRG</sequence>
<dbReference type="GO" id="GO:0005634">
    <property type="term" value="C:nucleus"/>
    <property type="evidence" value="ECO:0007669"/>
    <property type="project" value="UniProtKB-SubCell"/>
</dbReference>
<dbReference type="SUPFAM" id="SSF101936">
    <property type="entry name" value="DNA-binding pseudobarrel domain"/>
    <property type="match status" value="1"/>
</dbReference>
<dbReference type="EMBL" id="JAIWQS010000008">
    <property type="protein sequence ID" value="KAJ8899133.1"/>
    <property type="molecule type" value="Genomic_DNA"/>
</dbReference>
<keyword evidence="4" id="KW-0804">Transcription</keyword>
<evidence type="ECO:0000256" key="3">
    <source>
        <dbReference type="ARBA" id="ARBA00023125"/>
    </source>
</evidence>
<evidence type="ECO:0000256" key="2">
    <source>
        <dbReference type="ARBA" id="ARBA00023015"/>
    </source>
</evidence>
<dbReference type="GO" id="GO:0003700">
    <property type="term" value="F:DNA-binding transcription factor activity"/>
    <property type="evidence" value="ECO:0007669"/>
    <property type="project" value="InterPro"/>
</dbReference>
<feature type="region of interest" description="Disordered" evidence="6">
    <location>
        <begin position="95"/>
        <end position="116"/>
    </location>
</feature>
<dbReference type="CDD" id="cd10017">
    <property type="entry name" value="B3_DNA"/>
    <property type="match status" value="1"/>
</dbReference>
<protein>
    <recommendedName>
        <fullName evidence="7">TF-B3 domain-containing protein</fullName>
    </recommendedName>
</protein>
<keyword evidence="5" id="KW-0539">Nucleus</keyword>
<dbReference type="SMART" id="SM01019">
    <property type="entry name" value="B3"/>
    <property type="match status" value="1"/>
</dbReference>
<name>A0AAV8U9M7_9ROSI</name>
<feature type="compositionally biased region" description="Low complexity" evidence="6">
    <location>
        <begin position="314"/>
        <end position="323"/>
    </location>
</feature>